<protein>
    <submittedName>
        <fullName evidence="7">S9 family peptidase</fullName>
    </submittedName>
</protein>
<dbReference type="EMBL" id="QWEZ01000001">
    <property type="protein sequence ID" value="RRJ84554.1"/>
    <property type="molecule type" value="Genomic_DNA"/>
</dbReference>
<keyword evidence="8" id="KW-1185">Reference proteome</keyword>
<evidence type="ECO:0000313" key="7">
    <source>
        <dbReference type="EMBL" id="RRJ84554.1"/>
    </source>
</evidence>
<keyword evidence="4" id="KW-0720">Serine protease</keyword>
<evidence type="ECO:0000259" key="5">
    <source>
        <dbReference type="Pfam" id="PF00326"/>
    </source>
</evidence>
<accession>A0A3P3VQ31</accession>
<dbReference type="PANTHER" id="PTHR11757:SF19">
    <property type="entry name" value="PROLYL ENDOPEPTIDASE-LIKE"/>
    <property type="match status" value="1"/>
</dbReference>
<evidence type="ECO:0000256" key="4">
    <source>
        <dbReference type="ARBA" id="ARBA00022825"/>
    </source>
</evidence>
<reference evidence="7 8" key="2">
    <citation type="submission" date="2018-12" db="EMBL/GenBank/DDBJ databases">
        <title>Simiduia agarivorans gen. nov., sp. nov., a marine, agarolytic bacterium isolated from shallow coastal water from Keelung, Taiwan.</title>
        <authorList>
            <person name="Shieh W.Y."/>
        </authorList>
    </citation>
    <scope>NUCLEOTIDE SEQUENCE [LARGE SCALE GENOMIC DNA]</scope>
    <source>
        <strain evidence="7 8">GTF-13</strain>
    </source>
</reference>
<feature type="domain" description="Peptidase S9A N-terminal" evidence="6">
    <location>
        <begin position="7"/>
        <end position="403"/>
    </location>
</feature>
<sequence>MPTELTPRARRTPSERHHPCATVIDPYQWLEDRDSPEVIAHLEAENRYTQAQMAGTEALQQQLYEQTLERIQETDLTVPWRWQDYDYFSRTLEGQDYPQHWRRHCTTGLEQLLLDENRLAADHDFFELADFEVSPDQRLLAIATDTRGDESYEISVFDIESGQCLESSLTQCSGNLVWSMDSQGIFYSTLNQKHRPWRLLSHRLGQSQTLDTLIFEETDERFFLHAYRTKSDKYLIIEAHSKTTSEVWCGRVDTPDPGPLHSFCPRRENHEYDVEHHRDRFLIRSNRDGDNFALYQSPPNGPSEADWQLLVPHDEETTLEGIEPLAGFIVISERCQGQPRLRVLAEESAPFWLEFPDACRSLDCVDNVEAESSRLRVRYESLITPPSLWDIDLVTGERYLLKSVPVLGNYQPERLLSKRIECTARDGTRIPISLVGQKESFQSPAPLLLYAYGAYGEPLDPWFSHARLNLLERGFLFAIAHVRGGGCLGERWYHQGRRQQKMHSFEDFIDCSHYLIEQGLTDPQHLVISGGSAGGLLVGSVLNMAPGLFKAAIADVPFVDILNTMCDPELPLTQTEYDEWGDPNDPASYRYIASYDPISQVKPQPYPDLLVTTALEDTRVAYWEAAKWVATLRDRALPPHSIQLKTSMNAGHGGVSGRYQAYRESAFEQAFILKSLLLSNS</sequence>
<dbReference type="InterPro" id="IPR001375">
    <property type="entry name" value="Peptidase_S9_cat"/>
</dbReference>
<evidence type="ECO:0000256" key="1">
    <source>
        <dbReference type="ARBA" id="ARBA00005228"/>
    </source>
</evidence>
<dbReference type="PANTHER" id="PTHR11757">
    <property type="entry name" value="PROTEASE FAMILY S9A OLIGOPEPTIDASE"/>
    <property type="match status" value="1"/>
</dbReference>
<dbReference type="InterPro" id="IPR051543">
    <property type="entry name" value="Serine_Peptidase_S9A"/>
</dbReference>
<proteinExistence type="inferred from homology"/>
<dbReference type="PRINTS" id="PR00862">
    <property type="entry name" value="PROLIGOPTASE"/>
</dbReference>
<keyword evidence="3" id="KW-0378">Hydrolase</keyword>
<dbReference type="GO" id="GO:0006508">
    <property type="term" value="P:proteolysis"/>
    <property type="evidence" value="ECO:0007669"/>
    <property type="project" value="UniProtKB-KW"/>
</dbReference>
<dbReference type="Pfam" id="PF02897">
    <property type="entry name" value="Peptidase_S9_N"/>
    <property type="match status" value="1"/>
</dbReference>
<dbReference type="InterPro" id="IPR002470">
    <property type="entry name" value="Peptidase_S9A"/>
</dbReference>
<feature type="domain" description="Peptidase S9 prolyl oligopeptidase catalytic" evidence="5">
    <location>
        <begin position="462"/>
        <end position="676"/>
    </location>
</feature>
<dbReference type="AlphaFoldDB" id="A0A3P3VQ31"/>
<dbReference type="Proteomes" id="UP000280792">
    <property type="component" value="Unassembled WGS sequence"/>
</dbReference>
<dbReference type="Gene3D" id="3.40.50.1820">
    <property type="entry name" value="alpha/beta hydrolase"/>
    <property type="match status" value="1"/>
</dbReference>
<name>A0A3P3VQ31_9GAMM</name>
<reference evidence="7 8" key="1">
    <citation type="submission" date="2018-08" db="EMBL/GenBank/DDBJ databases">
        <authorList>
            <person name="Khan S.A."/>
        </authorList>
    </citation>
    <scope>NUCLEOTIDE SEQUENCE [LARGE SCALE GENOMIC DNA]</scope>
    <source>
        <strain evidence="7 8">GTF-13</strain>
    </source>
</reference>
<dbReference type="GO" id="GO:0004252">
    <property type="term" value="F:serine-type endopeptidase activity"/>
    <property type="evidence" value="ECO:0007669"/>
    <property type="project" value="InterPro"/>
</dbReference>
<evidence type="ECO:0000256" key="2">
    <source>
        <dbReference type="ARBA" id="ARBA00022670"/>
    </source>
</evidence>
<organism evidence="7 8">
    <name type="scientific">Aestuariirhabdus litorea</name>
    <dbReference type="NCBI Taxonomy" id="2528527"/>
    <lineage>
        <taxon>Bacteria</taxon>
        <taxon>Pseudomonadati</taxon>
        <taxon>Pseudomonadota</taxon>
        <taxon>Gammaproteobacteria</taxon>
        <taxon>Oceanospirillales</taxon>
        <taxon>Aestuariirhabdaceae</taxon>
        <taxon>Aestuariirhabdus</taxon>
    </lineage>
</organism>
<evidence type="ECO:0000256" key="3">
    <source>
        <dbReference type="ARBA" id="ARBA00022801"/>
    </source>
</evidence>
<evidence type="ECO:0000259" key="6">
    <source>
        <dbReference type="Pfam" id="PF02897"/>
    </source>
</evidence>
<dbReference type="SUPFAM" id="SSF50993">
    <property type="entry name" value="Peptidase/esterase 'gauge' domain"/>
    <property type="match status" value="1"/>
</dbReference>
<evidence type="ECO:0000313" key="8">
    <source>
        <dbReference type="Proteomes" id="UP000280792"/>
    </source>
</evidence>
<dbReference type="InterPro" id="IPR029058">
    <property type="entry name" value="AB_hydrolase_fold"/>
</dbReference>
<dbReference type="Gene3D" id="2.130.10.120">
    <property type="entry name" value="Prolyl oligopeptidase, N-terminal domain"/>
    <property type="match status" value="1"/>
</dbReference>
<dbReference type="InterPro" id="IPR023302">
    <property type="entry name" value="Pept_S9A_N"/>
</dbReference>
<keyword evidence="2" id="KW-0645">Protease</keyword>
<dbReference type="SUPFAM" id="SSF53474">
    <property type="entry name" value="alpha/beta-Hydrolases"/>
    <property type="match status" value="1"/>
</dbReference>
<gene>
    <name evidence="7" type="ORF">D0544_05475</name>
</gene>
<comment type="caution">
    <text evidence="7">The sequence shown here is derived from an EMBL/GenBank/DDBJ whole genome shotgun (WGS) entry which is preliminary data.</text>
</comment>
<comment type="similarity">
    <text evidence="1">Belongs to the peptidase S9A family.</text>
</comment>
<dbReference type="Pfam" id="PF00326">
    <property type="entry name" value="Peptidase_S9"/>
    <property type="match status" value="1"/>
</dbReference>
<dbReference type="RefSeq" id="WP_125014985.1">
    <property type="nucleotide sequence ID" value="NZ_QWEZ01000001.1"/>
</dbReference>